<keyword evidence="5" id="KW-0862">Zinc</keyword>
<evidence type="ECO:0000259" key="7">
    <source>
        <dbReference type="PROSITE" id="PS50089"/>
    </source>
</evidence>
<evidence type="ECO:0000256" key="1">
    <source>
        <dbReference type="ARBA" id="ARBA00000900"/>
    </source>
</evidence>
<dbReference type="SUPFAM" id="SSF57850">
    <property type="entry name" value="RING/U-box"/>
    <property type="match status" value="1"/>
</dbReference>
<evidence type="ECO:0000256" key="5">
    <source>
        <dbReference type="ARBA" id="ARBA00022833"/>
    </source>
</evidence>
<comment type="caution">
    <text evidence="8">The sequence shown here is derived from an EMBL/GenBank/DDBJ whole genome shotgun (WGS) entry which is preliminary data.</text>
</comment>
<dbReference type="InterPro" id="IPR001841">
    <property type="entry name" value="Znf_RING"/>
</dbReference>
<protein>
    <recommendedName>
        <fullName evidence="2">RING-type E3 ubiquitin transferase</fullName>
        <ecNumber evidence="2">2.3.2.27</ecNumber>
    </recommendedName>
</protein>
<evidence type="ECO:0000256" key="6">
    <source>
        <dbReference type="PROSITE-ProRule" id="PRU00175"/>
    </source>
</evidence>
<dbReference type="EMBL" id="JAVIJP010000016">
    <property type="protein sequence ID" value="KAL3641956.1"/>
    <property type="molecule type" value="Genomic_DNA"/>
</dbReference>
<dbReference type="SMART" id="SM00184">
    <property type="entry name" value="RING"/>
    <property type="match status" value="1"/>
</dbReference>
<evidence type="ECO:0000256" key="2">
    <source>
        <dbReference type="ARBA" id="ARBA00012483"/>
    </source>
</evidence>
<dbReference type="PANTHER" id="PTHR15710">
    <property type="entry name" value="E3 UBIQUITIN-PROTEIN LIGASE PRAJA"/>
    <property type="match status" value="1"/>
</dbReference>
<evidence type="ECO:0000256" key="3">
    <source>
        <dbReference type="ARBA" id="ARBA00022723"/>
    </source>
</evidence>
<evidence type="ECO:0000256" key="4">
    <source>
        <dbReference type="ARBA" id="ARBA00022771"/>
    </source>
</evidence>
<dbReference type="InterPro" id="IPR011016">
    <property type="entry name" value="Znf_RING-CH"/>
</dbReference>
<accession>A0ABD3DJW3</accession>
<gene>
    <name evidence="8" type="ORF">CASFOL_012771</name>
</gene>
<keyword evidence="3" id="KW-0479">Metal-binding</keyword>
<keyword evidence="9" id="KW-1185">Reference proteome</keyword>
<reference evidence="9" key="1">
    <citation type="journal article" date="2024" name="IScience">
        <title>Strigolactones Initiate the Formation of Haustorium-like Structures in Castilleja.</title>
        <authorList>
            <person name="Buerger M."/>
            <person name="Peterson D."/>
            <person name="Chory J."/>
        </authorList>
    </citation>
    <scope>NUCLEOTIDE SEQUENCE [LARGE SCALE GENOMIC DNA]</scope>
</reference>
<dbReference type="Pfam" id="PF13639">
    <property type="entry name" value="zf-RING_2"/>
    <property type="match status" value="1"/>
</dbReference>
<sequence length="229" mass="26473">MAEQFVEVPLSGPTEFQQLFIAFDKDKSSFESSSDDHRRNLVTFKLCCQPCLTNCIVRQLDTPVPLIETTDLPLIETCIVVSLDDDEEAREILDSQLQGWPVPTVGRRLLIDLAMRKAWEMVKCMPPHYNSVHLQFRLTACHVTVIYEEEEEIVWTVPADESSIESLEKKKINDCGTDCSICLEEMLRGAEGLYMPCRHVFHEDCIKKWLRTSHYCPVCRYQMPERVDI</sequence>
<dbReference type="AlphaFoldDB" id="A0ABD3DJW3"/>
<feature type="domain" description="RING-type" evidence="7">
    <location>
        <begin position="179"/>
        <end position="220"/>
    </location>
</feature>
<keyword evidence="4 6" id="KW-0863">Zinc-finger</keyword>
<dbReference type="PANTHER" id="PTHR15710:SF196">
    <property type="entry name" value="F6A14.12 PROTEIN-RELATED"/>
    <property type="match status" value="1"/>
</dbReference>
<proteinExistence type="predicted"/>
<dbReference type="SMART" id="SM00744">
    <property type="entry name" value="RINGv"/>
    <property type="match status" value="1"/>
</dbReference>
<evidence type="ECO:0000313" key="8">
    <source>
        <dbReference type="EMBL" id="KAL3641956.1"/>
    </source>
</evidence>
<evidence type="ECO:0000313" key="9">
    <source>
        <dbReference type="Proteomes" id="UP001632038"/>
    </source>
</evidence>
<dbReference type="Gene3D" id="3.30.40.10">
    <property type="entry name" value="Zinc/RING finger domain, C3HC4 (zinc finger)"/>
    <property type="match status" value="1"/>
</dbReference>
<dbReference type="GO" id="GO:0061630">
    <property type="term" value="F:ubiquitin protein ligase activity"/>
    <property type="evidence" value="ECO:0007669"/>
    <property type="project" value="UniProtKB-EC"/>
</dbReference>
<dbReference type="InterPro" id="IPR013083">
    <property type="entry name" value="Znf_RING/FYVE/PHD"/>
</dbReference>
<dbReference type="PROSITE" id="PS50089">
    <property type="entry name" value="ZF_RING_2"/>
    <property type="match status" value="1"/>
</dbReference>
<dbReference type="GO" id="GO:0008270">
    <property type="term" value="F:zinc ion binding"/>
    <property type="evidence" value="ECO:0007669"/>
    <property type="project" value="UniProtKB-KW"/>
</dbReference>
<organism evidence="8 9">
    <name type="scientific">Castilleja foliolosa</name>
    <dbReference type="NCBI Taxonomy" id="1961234"/>
    <lineage>
        <taxon>Eukaryota</taxon>
        <taxon>Viridiplantae</taxon>
        <taxon>Streptophyta</taxon>
        <taxon>Embryophyta</taxon>
        <taxon>Tracheophyta</taxon>
        <taxon>Spermatophyta</taxon>
        <taxon>Magnoliopsida</taxon>
        <taxon>eudicotyledons</taxon>
        <taxon>Gunneridae</taxon>
        <taxon>Pentapetalae</taxon>
        <taxon>asterids</taxon>
        <taxon>lamiids</taxon>
        <taxon>Lamiales</taxon>
        <taxon>Orobanchaceae</taxon>
        <taxon>Pedicularideae</taxon>
        <taxon>Castillejinae</taxon>
        <taxon>Castilleja</taxon>
    </lineage>
</organism>
<dbReference type="EC" id="2.3.2.27" evidence="2"/>
<name>A0ABD3DJW3_9LAMI</name>
<dbReference type="Proteomes" id="UP001632038">
    <property type="component" value="Unassembled WGS sequence"/>
</dbReference>
<comment type="catalytic activity">
    <reaction evidence="1">
        <text>S-ubiquitinyl-[E2 ubiquitin-conjugating enzyme]-L-cysteine + [acceptor protein]-L-lysine = [E2 ubiquitin-conjugating enzyme]-L-cysteine + N(6)-ubiquitinyl-[acceptor protein]-L-lysine.</text>
        <dbReference type="EC" id="2.3.2.27"/>
    </reaction>
</comment>